<name>A0A3N4IXZ8_9PEZI</name>
<dbReference type="Proteomes" id="UP000276215">
    <property type="component" value="Unassembled WGS sequence"/>
</dbReference>
<keyword evidence="2" id="KW-1185">Reference proteome</keyword>
<reference evidence="1 2" key="1">
    <citation type="journal article" date="2018" name="Nat. Ecol. Evol.">
        <title>Pezizomycetes genomes reveal the molecular basis of ectomycorrhizal truffle lifestyle.</title>
        <authorList>
            <person name="Murat C."/>
            <person name="Payen T."/>
            <person name="Noel B."/>
            <person name="Kuo A."/>
            <person name="Morin E."/>
            <person name="Chen J."/>
            <person name="Kohler A."/>
            <person name="Krizsan K."/>
            <person name="Balestrini R."/>
            <person name="Da Silva C."/>
            <person name="Montanini B."/>
            <person name="Hainaut M."/>
            <person name="Levati E."/>
            <person name="Barry K.W."/>
            <person name="Belfiori B."/>
            <person name="Cichocki N."/>
            <person name="Clum A."/>
            <person name="Dockter R.B."/>
            <person name="Fauchery L."/>
            <person name="Guy J."/>
            <person name="Iotti M."/>
            <person name="Le Tacon F."/>
            <person name="Lindquist E.A."/>
            <person name="Lipzen A."/>
            <person name="Malagnac F."/>
            <person name="Mello A."/>
            <person name="Molinier V."/>
            <person name="Miyauchi S."/>
            <person name="Poulain J."/>
            <person name="Riccioni C."/>
            <person name="Rubini A."/>
            <person name="Sitrit Y."/>
            <person name="Splivallo R."/>
            <person name="Traeger S."/>
            <person name="Wang M."/>
            <person name="Zifcakova L."/>
            <person name="Wipf D."/>
            <person name="Zambonelli A."/>
            <person name="Paolocci F."/>
            <person name="Nowrousian M."/>
            <person name="Ottonello S."/>
            <person name="Baldrian P."/>
            <person name="Spatafora J.W."/>
            <person name="Henrissat B."/>
            <person name="Nagy L.G."/>
            <person name="Aury J.M."/>
            <person name="Wincker P."/>
            <person name="Grigoriev I.V."/>
            <person name="Bonfante P."/>
            <person name="Martin F.M."/>
        </authorList>
    </citation>
    <scope>NUCLEOTIDE SEQUENCE [LARGE SCALE GENOMIC DNA]</scope>
    <source>
        <strain evidence="1 2">120613-1</strain>
    </source>
</reference>
<dbReference type="EMBL" id="ML120620">
    <property type="protein sequence ID" value="RPA89060.1"/>
    <property type="molecule type" value="Genomic_DNA"/>
</dbReference>
<organism evidence="1 2">
    <name type="scientific">Choiromyces venosus 120613-1</name>
    <dbReference type="NCBI Taxonomy" id="1336337"/>
    <lineage>
        <taxon>Eukaryota</taxon>
        <taxon>Fungi</taxon>
        <taxon>Dikarya</taxon>
        <taxon>Ascomycota</taxon>
        <taxon>Pezizomycotina</taxon>
        <taxon>Pezizomycetes</taxon>
        <taxon>Pezizales</taxon>
        <taxon>Tuberaceae</taxon>
        <taxon>Choiromyces</taxon>
    </lineage>
</organism>
<accession>A0A3N4IXZ8</accession>
<dbReference type="OrthoDB" id="5421421at2759"/>
<dbReference type="AlphaFoldDB" id="A0A3N4IXZ8"/>
<gene>
    <name evidence="1" type="ORF">L873DRAFT_751437</name>
</gene>
<sequence length="111" mass="12813">MGYARLQMGMWDDSDASIISILLAITIGRKKRLISQTQFLMLLKGGPERRQWDIISQKMVKLGCEKRYLLHGNDRIATMIQNEKCQDSHYKRSQEKGGEKLFFNSTTTNSN</sequence>
<evidence type="ECO:0000313" key="2">
    <source>
        <dbReference type="Proteomes" id="UP000276215"/>
    </source>
</evidence>
<evidence type="ECO:0000313" key="1">
    <source>
        <dbReference type="EMBL" id="RPA89060.1"/>
    </source>
</evidence>
<protein>
    <submittedName>
        <fullName evidence="1">Uncharacterized protein</fullName>
    </submittedName>
</protein>
<proteinExistence type="predicted"/>